<dbReference type="InterPro" id="IPR029063">
    <property type="entry name" value="SAM-dependent_MTases_sf"/>
</dbReference>
<dbReference type="Pfam" id="PF04816">
    <property type="entry name" value="TrmK"/>
    <property type="match status" value="1"/>
</dbReference>
<organism evidence="1 2">
    <name type="scientific">Deinococcus lacus</name>
    <dbReference type="NCBI Taxonomy" id="392561"/>
    <lineage>
        <taxon>Bacteria</taxon>
        <taxon>Thermotogati</taxon>
        <taxon>Deinococcota</taxon>
        <taxon>Deinococci</taxon>
        <taxon>Deinococcales</taxon>
        <taxon>Deinococcaceae</taxon>
        <taxon>Deinococcus</taxon>
    </lineage>
</organism>
<dbReference type="SUPFAM" id="SSF53335">
    <property type="entry name" value="S-adenosyl-L-methionine-dependent methyltransferases"/>
    <property type="match status" value="1"/>
</dbReference>
<gene>
    <name evidence="1" type="ORF">ACFP81_08035</name>
</gene>
<keyword evidence="2" id="KW-1185">Reference proteome</keyword>
<name>A0ABW1YCE9_9DEIO</name>
<dbReference type="InterPro" id="IPR006901">
    <property type="entry name" value="TrmK"/>
</dbReference>
<accession>A0ABW1YCE9</accession>
<sequence length="242" mass="25954">MTTPPTFAPRLDARLEAVLSLIQADTHADIGTDHAGLPIRLVQLGRVRRCIGIELNAPPLALARRQVARAGLSGQIDLRQGDGLAPLQPGEAESVSMTGLGAGTIAAVLERGRQAGRLPARAVVQCNDSPLSLRRWARVAGYWLSAETLAHGHWPYPVLALTRAAGTDPAYGDLPLEAALRFGPRLLRERHPLLRRVLADAYGRYAPAAAPGRPAADELAAVLAALEYLGWTARDLQEERQS</sequence>
<protein>
    <submittedName>
        <fullName evidence="1">tRNA (Adenine(22)-N(1))-methyltransferase TrmK</fullName>
    </submittedName>
</protein>
<dbReference type="RefSeq" id="WP_380082973.1">
    <property type="nucleotide sequence ID" value="NZ_JBHSWD010000001.1"/>
</dbReference>
<evidence type="ECO:0000313" key="1">
    <source>
        <dbReference type="EMBL" id="MFC6591958.1"/>
    </source>
</evidence>
<dbReference type="Proteomes" id="UP001596297">
    <property type="component" value="Unassembled WGS sequence"/>
</dbReference>
<dbReference type="PANTHER" id="PTHR38451:SF1">
    <property type="entry name" value="TRNA (ADENINE(22)-N(1))-METHYLTRANSFERASE"/>
    <property type="match status" value="1"/>
</dbReference>
<comment type="caution">
    <text evidence="1">The sequence shown here is derived from an EMBL/GenBank/DDBJ whole genome shotgun (WGS) entry which is preliminary data.</text>
</comment>
<proteinExistence type="predicted"/>
<dbReference type="Gene3D" id="3.40.50.150">
    <property type="entry name" value="Vaccinia Virus protein VP39"/>
    <property type="match status" value="1"/>
</dbReference>
<dbReference type="PANTHER" id="PTHR38451">
    <property type="entry name" value="TRNA (ADENINE(22)-N(1))-METHYLTRANSFERASE"/>
    <property type="match status" value="1"/>
</dbReference>
<reference evidence="2" key="1">
    <citation type="journal article" date="2019" name="Int. J. Syst. Evol. Microbiol.">
        <title>The Global Catalogue of Microorganisms (GCM) 10K type strain sequencing project: providing services to taxonomists for standard genome sequencing and annotation.</title>
        <authorList>
            <consortium name="The Broad Institute Genomics Platform"/>
            <consortium name="The Broad Institute Genome Sequencing Center for Infectious Disease"/>
            <person name="Wu L."/>
            <person name="Ma J."/>
        </authorList>
    </citation>
    <scope>NUCLEOTIDE SEQUENCE [LARGE SCALE GENOMIC DNA]</scope>
    <source>
        <strain evidence="2">CGMCC 1.15772</strain>
    </source>
</reference>
<dbReference type="EMBL" id="JBHSWD010000001">
    <property type="protein sequence ID" value="MFC6591958.1"/>
    <property type="molecule type" value="Genomic_DNA"/>
</dbReference>
<evidence type="ECO:0000313" key="2">
    <source>
        <dbReference type="Proteomes" id="UP001596297"/>
    </source>
</evidence>